<dbReference type="Gene3D" id="3.30.70.1450">
    <property type="entry name" value="Regulator of K+ conductance, C-terminal domain"/>
    <property type="match status" value="1"/>
</dbReference>
<evidence type="ECO:0000313" key="8">
    <source>
        <dbReference type="Proteomes" id="UP000019494"/>
    </source>
</evidence>
<keyword evidence="3" id="KW-0630">Potassium</keyword>
<dbReference type="Gene3D" id="3.40.50.720">
    <property type="entry name" value="NAD(P)-binding Rossmann-like Domain"/>
    <property type="match status" value="1"/>
</dbReference>
<dbReference type="InterPro" id="IPR050721">
    <property type="entry name" value="Trk_Ktr_HKT_K-transport"/>
</dbReference>
<dbReference type="PRINTS" id="PR00335">
    <property type="entry name" value="KUPTAKETRKA"/>
</dbReference>
<dbReference type="SUPFAM" id="SSF51735">
    <property type="entry name" value="NAD(P)-binding Rossmann-fold domains"/>
    <property type="match status" value="1"/>
</dbReference>
<keyword evidence="2" id="KW-0813">Transport</keyword>
<keyword evidence="8" id="KW-1185">Reference proteome</keyword>
<protein>
    <recommendedName>
        <fullName evidence="1">Trk system potassium uptake protein TrkA</fullName>
    </recommendedName>
</protein>
<reference evidence="8" key="1">
    <citation type="submission" date="2013-08" db="EMBL/GenBank/DDBJ databases">
        <title>Intrasporangium oryzae NRRL B-24470.</title>
        <authorList>
            <person name="Liu H."/>
            <person name="Wang G."/>
        </authorList>
    </citation>
    <scope>NUCLEOTIDE SEQUENCE [LARGE SCALE GENOMIC DNA]</scope>
    <source>
        <strain evidence="8">Q5-1</strain>
    </source>
</reference>
<dbReference type="PROSITE" id="PS51202">
    <property type="entry name" value="RCK_C"/>
    <property type="match status" value="1"/>
</dbReference>
<evidence type="ECO:0000256" key="4">
    <source>
        <dbReference type="ARBA" id="ARBA00023027"/>
    </source>
</evidence>
<proteinExistence type="predicted"/>
<evidence type="ECO:0000256" key="2">
    <source>
        <dbReference type="ARBA" id="ARBA00022538"/>
    </source>
</evidence>
<dbReference type="InterPro" id="IPR036721">
    <property type="entry name" value="RCK_C_sf"/>
</dbReference>
<evidence type="ECO:0000259" key="6">
    <source>
        <dbReference type="PROSITE" id="PS51202"/>
    </source>
</evidence>
<dbReference type="EMBL" id="AWQS01000016">
    <property type="protein sequence ID" value="EWT07264.1"/>
    <property type="molecule type" value="Genomic_DNA"/>
</dbReference>
<dbReference type="Proteomes" id="UP000019494">
    <property type="component" value="Unassembled WGS sequence"/>
</dbReference>
<dbReference type="PATRIC" id="fig|584657.3.peg.743"/>
<organism evidence="7 8">
    <name type="scientific">Intrasporangium chromatireducens Q5-1</name>
    <dbReference type="NCBI Taxonomy" id="584657"/>
    <lineage>
        <taxon>Bacteria</taxon>
        <taxon>Bacillati</taxon>
        <taxon>Actinomycetota</taxon>
        <taxon>Actinomycetes</taxon>
        <taxon>Micrococcales</taxon>
        <taxon>Intrasporangiaceae</taxon>
        <taxon>Intrasporangium</taxon>
    </lineage>
</organism>
<dbReference type="PROSITE" id="PS51201">
    <property type="entry name" value="RCK_N"/>
    <property type="match status" value="1"/>
</dbReference>
<feature type="domain" description="RCK C-terminal" evidence="6">
    <location>
        <begin position="134"/>
        <end position="215"/>
    </location>
</feature>
<dbReference type="InterPro" id="IPR036291">
    <property type="entry name" value="NAD(P)-bd_dom_sf"/>
</dbReference>
<feature type="domain" description="RCK N-terminal" evidence="5">
    <location>
        <begin position="1"/>
        <end position="118"/>
    </location>
</feature>
<keyword evidence="2" id="KW-0633">Potassium transport</keyword>
<evidence type="ECO:0000313" key="7">
    <source>
        <dbReference type="EMBL" id="EWT07264.1"/>
    </source>
</evidence>
<dbReference type="Pfam" id="PF02080">
    <property type="entry name" value="TrkA_C"/>
    <property type="match status" value="1"/>
</dbReference>
<keyword evidence="4" id="KW-0520">NAD</keyword>
<name>W9GTP9_9MICO</name>
<dbReference type="PANTHER" id="PTHR43833:SF8">
    <property type="entry name" value="TRK SYSTEM POTASSIUM UPTAKE PROTEIN TRKA"/>
    <property type="match status" value="1"/>
</dbReference>
<accession>W9GTP9</accession>
<dbReference type="InterPro" id="IPR006037">
    <property type="entry name" value="RCK_C"/>
</dbReference>
<dbReference type="GO" id="GO:0005886">
    <property type="term" value="C:plasma membrane"/>
    <property type="evidence" value="ECO:0007669"/>
    <property type="project" value="InterPro"/>
</dbReference>
<dbReference type="PANTHER" id="PTHR43833">
    <property type="entry name" value="POTASSIUM CHANNEL PROTEIN 2-RELATED-RELATED"/>
    <property type="match status" value="1"/>
</dbReference>
<dbReference type="InterPro" id="IPR006036">
    <property type="entry name" value="K_uptake_TrkA"/>
</dbReference>
<evidence type="ECO:0000256" key="3">
    <source>
        <dbReference type="ARBA" id="ARBA00022958"/>
    </source>
</evidence>
<keyword evidence="2" id="KW-0406">Ion transport</keyword>
<dbReference type="OrthoDB" id="3208998at2"/>
<gene>
    <name evidence="7" type="ORF">N864_08745</name>
</gene>
<dbReference type="AlphaFoldDB" id="W9GTP9"/>
<evidence type="ECO:0000256" key="1">
    <source>
        <dbReference type="ARBA" id="ARBA00017378"/>
    </source>
</evidence>
<dbReference type="RefSeq" id="WP_034713636.1">
    <property type="nucleotide sequence ID" value="NZ_AWQS01000016.1"/>
</dbReference>
<dbReference type="GO" id="GO:0015079">
    <property type="term" value="F:potassium ion transmembrane transporter activity"/>
    <property type="evidence" value="ECO:0007669"/>
    <property type="project" value="InterPro"/>
</dbReference>
<dbReference type="Pfam" id="PF02254">
    <property type="entry name" value="TrkA_N"/>
    <property type="match status" value="1"/>
</dbReference>
<dbReference type="InterPro" id="IPR003148">
    <property type="entry name" value="RCK_N"/>
</dbReference>
<comment type="caution">
    <text evidence="7">The sequence shown here is derived from an EMBL/GenBank/DDBJ whole genome shotgun (WGS) entry which is preliminary data.</text>
</comment>
<sequence>MHFVIMGCGRVGSTLARTLGRNGHDVAVIDADPAAFRRLGPEFEGQTVTGIGFDRDTLVAAGIKEAYAFAAVSSGDNSNILAARVARETFGVEHVAARIYDPQRAMVYQRLGIPTVATVRWTADQMIQRLLPQGSMPELTDPSGKIVIAEVPLTEEWVGLPLTDVERLTGSRVAYLTRLGEGMLPEPETVVQAGDLVHLAVRRDEMARVERICDQPPVTT</sequence>
<evidence type="ECO:0000259" key="5">
    <source>
        <dbReference type="PROSITE" id="PS51201"/>
    </source>
</evidence>
<dbReference type="SUPFAM" id="SSF116726">
    <property type="entry name" value="TrkA C-terminal domain-like"/>
    <property type="match status" value="1"/>
</dbReference>